<reference evidence="2 4" key="1">
    <citation type="submission" date="2022-04" db="EMBL/GenBank/DDBJ databases">
        <title>Chromosome-level reference genomes for two strains of Caenorhabditis briggsae: an improved platform for comparative genomics.</title>
        <authorList>
            <person name="Stevens L."/>
            <person name="Andersen E."/>
        </authorList>
    </citation>
    <scope>NUCLEOTIDE SEQUENCE [LARGE SCALE GENOMIC DNA]</scope>
    <source>
        <strain evidence="2">VX34</strain>
        <tissue evidence="2">Whole-organism</tissue>
    </source>
</reference>
<dbReference type="Proteomes" id="UP000827892">
    <property type="component" value="Chromosome IV"/>
</dbReference>
<organism evidence="1 3">
    <name type="scientific">Caenorhabditis briggsae</name>
    <dbReference type="NCBI Taxonomy" id="6238"/>
    <lineage>
        <taxon>Eukaryota</taxon>
        <taxon>Metazoa</taxon>
        <taxon>Ecdysozoa</taxon>
        <taxon>Nematoda</taxon>
        <taxon>Chromadorea</taxon>
        <taxon>Rhabditida</taxon>
        <taxon>Rhabditina</taxon>
        <taxon>Rhabditomorpha</taxon>
        <taxon>Rhabditoidea</taxon>
        <taxon>Rhabditidae</taxon>
        <taxon>Peloderinae</taxon>
        <taxon>Caenorhabditis</taxon>
    </lineage>
</organism>
<dbReference type="KEGG" id="cbr:CBG_05878"/>
<dbReference type="EMBL" id="CP092623">
    <property type="protein sequence ID" value="UMM28320.1"/>
    <property type="molecule type" value="Genomic_DNA"/>
</dbReference>
<keyword evidence="4" id="KW-1185">Reference proteome</keyword>
<dbReference type="Proteomes" id="UP000829354">
    <property type="component" value="Chromosome IV"/>
</dbReference>
<evidence type="ECO:0000313" key="1">
    <source>
        <dbReference type="EMBL" id="ULT95111.1"/>
    </source>
</evidence>
<evidence type="ECO:0000313" key="4">
    <source>
        <dbReference type="Proteomes" id="UP000829354"/>
    </source>
</evidence>
<proteinExistence type="predicted"/>
<protein>
    <submittedName>
        <fullName evidence="1">Uncharacterized protein</fullName>
    </submittedName>
</protein>
<reference evidence="1 3" key="2">
    <citation type="submission" date="2022-05" db="EMBL/GenBank/DDBJ databases">
        <title>Chromosome-level reference genomes for two strains of Caenorhabditis briggsae: an improved platform for comparative genomics.</title>
        <authorList>
            <person name="Stevens L."/>
            <person name="Andersen E.C."/>
        </authorList>
    </citation>
    <scope>NUCLEOTIDE SEQUENCE [LARGE SCALE GENOMIC DNA]</scope>
    <source>
        <strain evidence="1">QX1410_ONT</strain>
        <tissue evidence="1">Whole-organism</tissue>
    </source>
</reference>
<dbReference type="EMBL" id="CP090894">
    <property type="protein sequence ID" value="ULT95111.1"/>
    <property type="molecule type" value="Genomic_DNA"/>
</dbReference>
<gene>
    <name evidence="1" type="ORF">L3Y34_004090</name>
    <name evidence="2" type="ORF">L5515_011214</name>
</gene>
<name>A0AAE9AGZ8_CAEBR</name>
<evidence type="ECO:0000313" key="2">
    <source>
        <dbReference type="EMBL" id="UMM28320.1"/>
    </source>
</evidence>
<dbReference type="AlphaFoldDB" id="A0AAE9AGZ8"/>
<dbReference type="OMA" id="LPEINCE"/>
<evidence type="ECO:0000313" key="3">
    <source>
        <dbReference type="Proteomes" id="UP000827892"/>
    </source>
</evidence>
<sequence>MQSEPNKEPKFLREVLSSLNSSPADGIISAPFLMMSDEFQRQNVLNFAMGLLRKALLDSRVGWVLRAMFGPRERALTAEEIISLNSRAFPQNSKLPDNFLEIFKGLPRVPMENMLRELGWKDIYNLQLVAGPFTQYVENGRRNYPMNELVQGAVKLNGTESVTVLRFNRRLTINHEQFSKSLRTVNLRTLLIKQAGTVRAASFHIPELRCFKLEIRFYRPIDEQPEAEDELAQVMEQIIVNPHISHLNIICRRFAESSDLSDRLYEIARRGPHLTPALTHISIIPP</sequence>
<accession>A0AAE9AGZ8</accession>